<dbReference type="SUPFAM" id="SSF47819">
    <property type="entry name" value="HRDC-like"/>
    <property type="match status" value="1"/>
</dbReference>
<evidence type="ECO:0000256" key="3">
    <source>
        <dbReference type="ARBA" id="ARBA00022801"/>
    </source>
</evidence>
<evidence type="ECO:0000313" key="15">
    <source>
        <dbReference type="Proteomes" id="UP001589862"/>
    </source>
</evidence>
<dbReference type="InterPro" id="IPR002121">
    <property type="entry name" value="HRDC_dom"/>
</dbReference>
<feature type="domain" description="UvrD-like helicase C-terminal" evidence="13">
    <location>
        <begin position="288"/>
        <end position="544"/>
    </location>
</feature>
<comment type="caution">
    <text evidence="14">The sequence shown here is derived from an EMBL/GenBank/DDBJ whole genome shotgun (WGS) entry which is preliminary data.</text>
</comment>
<organism evidence="14 15">
    <name type="scientific">Micrococcoides hystricis</name>
    <dbReference type="NCBI Taxonomy" id="1572761"/>
    <lineage>
        <taxon>Bacteria</taxon>
        <taxon>Bacillati</taxon>
        <taxon>Actinomycetota</taxon>
        <taxon>Actinomycetes</taxon>
        <taxon>Micrococcales</taxon>
        <taxon>Micrococcaceae</taxon>
        <taxon>Micrococcoides</taxon>
    </lineage>
</organism>
<evidence type="ECO:0000256" key="6">
    <source>
        <dbReference type="ARBA" id="ARBA00023235"/>
    </source>
</evidence>
<evidence type="ECO:0000256" key="8">
    <source>
        <dbReference type="ARBA" id="ARBA00034808"/>
    </source>
</evidence>
<dbReference type="InterPro" id="IPR044876">
    <property type="entry name" value="HRDC_dom_sf"/>
</dbReference>
<evidence type="ECO:0000259" key="12">
    <source>
        <dbReference type="PROSITE" id="PS51198"/>
    </source>
</evidence>
<evidence type="ECO:0000313" key="14">
    <source>
        <dbReference type="EMBL" id="MFC0581361.1"/>
    </source>
</evidence>
<feature type="domain" description="UvrD-like helicase ATP-binding" evidence="12">
    <location>
        <begin position="9"/>
        <end position="287"/>
    </location>
</feature>
<dbReference type="Pfam" id="PF13361">
    <property type="entry name" value="UvrD_C"/>
    <property type="match status" value="2"/>
</dbReference>
<dbReference type="InterPro" id="IPR027417">
    <property type="entry name" value="P-loop_NTPase"/>
</dbReference>
<evidence type="ECO:0000256" key="9">
    <source>
        <dbReference type="ARBA" id="ARBA00048988"/>
    </source>
</evidence>
<dbReference type="Gene3D" id="1.10.150.80">
    <property type="entry name" value="HRDC domain"/>
    <property type="match status" value="1"/>
</dbReference>
<dbReference type="Pfam" id="PF00580">
    <property type="entry name" value="UvrD-helicase"/>
    <property type="match status" value="1"/>
</dbReference>
<dbReference type="PROSITE" id="PS50967">
    <property type="entry name" value="HRDC"/>
    <property type="match status" value="1"/>
</dbReference>
<dbReference type="InterPro" id="IPR010997">
    <property type="entry name" value="HRDC-like_sf"/>
</dbReference>
<dbReference type="SUPFAM" id="SSF52540">
    <property type="entry name" value="P-loop containing nucleoside triphosphate hydrolases"/>
    <property type="match status" value="1"/>
</dbReference>
<dbReference type="PROSITE" id="PS51198">
    <property type="entry name" value="UVRD_HELICASE_ATP_BIND"/>
    <property type="match status" value="1"/>
</dbReference>
<accession>A0ABV6P9P8</accession>
<sequence length="698" mass="77273">MSAPEEILAGLDKEQRAAATALHGPVCILAGAGTGKTRAITHRIAYGVATGVYDPHKTLALTFTARAAAEMRSRLNALGAQGVQARTFHAAALRQLRYFWPQVIGGPMPQLIKQKGRFLAEAAQRIKTSTDRAALRDLAAEIEWAKVSMIGPEDYRETGRDAVAGLDTITVARLYQGYEDLKTDQGYIDFEDVLLLMVGILEENPDIAAQFRQQYRTFVVDEYQDVSALQQRLLDLWLGDRDDLCVVGDASQTIYSFTGATSRFLLNFSDRFPDATIVKLVRNYRSTPEIIATANAMLAERTKSNLPPGIDAPWPPPLELISQQDSGAEVEFAEYAHDEDEAHQLAARIKELVSAGTQYQDIAVLYRTNSQSLVLEEVFTELNIPYVLRGAERFFERAEVRQAMRQLAAPAVQAETNVAEQVRMILGAVGFTENPPSQSGASRERWESWQALYNLAQQLGQERGDGFTMHEFVRELHQRAEAQHAPQIQGVTLASLHSAKGLEWDNVFLTGLSEGLVPISFAETQSEIDEERRLFYVGITRARKRLYLSWTLARSASSRSNRKRSRFIDGIVPAGHALARTTEPAPTRGTKRSSRRSSKVATCRTCSRALATAAERKIGRCVDCPATYDEDVFEELRAWRLNRAEADEVPAFVVATDATLIALAETMPTDAHELSKVPGIGAQKIAKYGEEILSVLGN</sequence>
<dbReference type="Gene3D" id="3.40.50.300">
    <property type="entry name" value="P-loop containing nucleotide triphosphate hydrolases"/>
    <property type="match status" value="3"/>
</dbReference>
<evidence type="ECO:0000256" key="7">
    <source>
        <dbReference type="ARBA" id="ARBA00034617"/>
    </source>
</evidence>
<keyword evidence="5 10" id="KW-0067">ATP-binding</keyword>
<comment type="catalytic activity">
    <reaction evidence="9">
        <text>ATP + H2O = ADP + phosphate + H(+)</text>
        <dbReference type="Rhea" id="RHEA:13065"/>
        <dbReference type="ChEBI" id="CHEBI:15377"/>
        <dbReference type="ChEBI" id="CHEBI:15378"/>
        <dbReference type="ChEBI" id="CHEBI:30616"/>
        <dbReference type="ChEBI" id="CHEBI:43474"/>
        <dbReference type="ChEBI" id="CHEBI:456216"/>
        <dbReference type="EC" id="5.6.2.4"/>
    </reaction>
</comment>
<keyword evidence="2 10" id="KW-0547">Nucleotide-binding</keyword>
<dbReference type="EC" id="5.6.2.4" evidence="8"/>
<protein>
    <recommendedName>
        <fullName evidence="8">DNA 3'-5' helicase</fullName>
        <ecNumber evidence="8">5.6.2.4</ecNumber>
    </recommendedName>
</protein>
<dbReference type="Pfam" id="PF00570">
    <property type="entry name" value="HRDC"/>
    <property type="match status" value="1"/>
</dbReference>
<evidence type="ECO:0000256" key="1">
    <source>
        <dbReference type="ARBA" id="ARBA00009922"/>
    </source>
</evidence>
<dbReference type="RefSeq" id="WP_377458117.1">
    <property type="nucleotide sequence ID" value="NZ_JBHLUB010000003.1"/>
</dbReference>
<dbReference type="InterPro" id="IPR014017">
    <property type="entry name" value="DNA_helicase_UvrD-like_C"/>
</dbReference>
<proteinExistence type="inferred from homology"/>
<evidence type="ECO:0000256" key="4">
    <source>
        <dbReference type="ARBA" id="ARBA00022806"/>
    </source>
</evidence>
<evidence type="ECO:0000256" key="2">
    <source>
        <dbReference type="ARBA" id="ARBA00022741"/>
    </source>
</evidence>
<dbReference type="PROSITE" id="PS51217">
    <property type="entry name" value="UVRD_HELICASE_CTER"/>
    <property type="match status" value="1"/>
</dbReference>
<feature type="domain" description="HRDC" evidence="11">
    <location>
        <begin position="626"/>
        <end position="698"/>
    </location>
</feature>
<dbReference type="CDD" id="cd17932">
    <property type="entry name" value="DEXQc_UvrD"/>
    <property type="match status" value="1"/>
</dbReference>
<dbReference type="PANTHER" id="PTHR11070:SF69">
    <property type="entry name" value="ATP-DEPENDENT DNA HELICASE UVRD2"/>
    <property type="match status" value="1"/>
</dbReference>
<dbReference type="CDD" id="cd18807">
    <property type="entry name" value="SF1_C_UvrD"/>
    <property type="match status" value="1"/>
</dbReference>
<keyword evidence="4 10" id="KW-0347">Helicase</keyword>
<dbReference type="GO" id="GO:0004386">
    <property type="term" value="F:helicase activity"/>
    <property type="evidence" value="ECO:0007669"/>
    <property type="project" value="UniProtKB-KW"/>
</dbReference>
<keyword evidence="15" id="KW-1185">Reference proteome</keyword>
<reference evidence="14 15" key="1">
    <citation type="submission" date="2024-09" db="EMBL/GenBank/DDBJ databases">
        <authorList>
            <person name="Sun Q."/>
            <person name="Mori K."/>
        </authorList>
    </citation>
    <scope>NUCLEOTIDE SEQUENCE [LARGE SCALE GENOMIC DNA]</scope>
    <source>
        <strain evidence="14 15">NCAIM B.02604</strain>
    </source>
</reference>
<dbReference type="InterPro" id="IPR013986">
    <property type="entry name" value="DExx_box_DNA_helicase_dom_sf"/>
</dbReference>
<name>A0ABV6P9P8_9MICC</name>
<dbReference type="Proteomes" id="UP001589862">
    <property type="component" value="Unassembled WGS sequence"/>
</dbReference>
<feature type="binding site" evidence="10">
    <location>
        <begin position="30"/>
        <end position="37"/>
    </location>
    <ligand>
        <name>ATP</name>
        <dbReference type="ChEBI" id="CHEBI:30616"/>
    </ligand>
</feature>
<comment type="catalytic activity">
    <reaction evidence="7">
        <text>Couples ATP hydrolysis with the unwinding of duplex DNA by translocating in the 3'-5' direction.</text>
        <dbReference type="EC" id="5.6.2.4"/>
    </reaction>
</comment>
<comment type="similarity">
    <text evidence="1">Belongs to the helicase family. UvrD subfamily.</text>
</comment>
<evidence type="ECO:0000256" key="10">
    <source>
        <dbReference type="PROSITE-ProRule" id="PRU00560"/>
    </source>
</evidence>
<evidence type="ECO:0000259" key="13">
    <source>
        <dbReference type="PROSITE" id="PS51217"/>
    </source>
</evidence>
<keyword evidence="6" id="KW-0413">Isomerase</keyword>
<dbReference type="InterPro" id="IPR014016">
    <property type="entry name" value="UvrD-like_ATP-bd"/>
</dbReference>
<evidence type="ECO:0000256" key="5">
    <source>
        <dbReference type="ARBA" id="ARBA00022840"/>
    </source>
</evidence>
<dbReference type="PANTHER" id="PTHR11070">
    <property type="entry name" value="UVRD / RECB / PCRA DNA HELICASE FAMILY MEMBER"/>
    <property type="match status" value="1"/>
</dbReference>
<dbReference type="Gene3D" id="1.10.10.160">
    <property type="match status" value="1"/>
</dbReference>
<keyword evidence="3 10" id="KW-0378">Hydrolase</keyword>
<dbReference type="InterPro" id="IPR000212">
    <property type="entry name" value="DNA_helicase_UvrD/REP"/>
</dbReference>
<dbReference type="SMART" id="SM00341">
    <property type="entry name" value="HRDC"/>
    <property type="match status" value="1"/>
</dbReference>
<evidence type="ECO:0000259" key="11">
    <source>
        <dbReference type="PROSITE" id="PS50967"/>
    </source>
</evidence>
<dbReference type="EMBL" id="JBHLUB010000003">
    <property type="protein sequence ID" value="MFC0581361.1"/>
    <property type="molecule type" value="Genomic_DNA"/>
</dbReference>
<gene>
    <name evidence="14" type="ORF">ACFFFR_03010</name>
</gene>